<protein>
    <recommendedName>
        <fullName evidence="4">DUF883 domain-containing protein</fullName>
    </recommendedName>
</protein>
<accession>A0A2P7S170</accession>
<gene>
    <name evidence="2" type="ORF">C7I85_24850</name>
</gene>
<keyword evidence="1" id="KW-0812">Transmembrane</keyword>
<evidence type="ECO:0008006" key="4">
    <source>
        <dbReference type="Google" id="ProtNLM"/>
    </source>
</evidence>
<feature type="transmembrane region" description="Helical" evidence="1">
    <location>
        <begin position="83"/>
        <end position="102"/>
    </location>
</feature>
<reference evidence="2 3" key="1">
    <citation type="submission" date="2018-03" db="EMBL/GenBank/DDBJ databases">
        <title>The draft genome of Mesorhizobium soli JCM 19897.</title>
        <authorList>
            <person name="Li L."/>
            <person name="Liu L."/>
            <person name="Liang L."/>
            <person name="Wang T."/>
            <person name="Zhang X."/>
        </authorList>
    </citation>
    <scope>NUCLEOTIDE SEQUENCE [LARGE SCALE GENOMIC DNA]</scope>
    <source>
        <strain evidence="2 3">JCM 19897</strain>
    </source>
</reference>
<keyword evidence="3" id="KW-1185">Reference proteome</keyword>
<organism evidence="2 3">
    <name type="scientific">Pseudaminobacter soli</name>
    <name type="common">ex Li et al. 2025</name>
    <dbReference type="NCBI Taxonomy" id="1295366"/>
    <lineage>
        <taxon>Bacteria</taxon>
        <taxon>Pseudomonadati</taxon>
        <taxon>Pseudomonadota</taxon>
        <taxon>Alphaproteobacteria</taxon>
        <taxon>Hyphomicrobiales</taxon>
        <taxon>Phyllobacteriaceae</taxon>
        <taxon>Pseudaminobacter</taxon>
    </lineage>
</organism>
<dbReference type="EMBL" id="PXYL01000019">
    <property type="protein sequence ID" value="PSJ56215.1"/>
    <property type="molecule type" value="Genomic_DNA"/>
</dbReference>
<evidence type="ECO:0000313" key="2">
    <source>
        <dbReference type="EMBL" id="PSJ56215.1"/>
    </source>
</evidence>
<name>A0A2P7S170_9HYPH</name>
<comment type="caution">
    <text evidence="2">The sequence shown here is derived from an EMBL/GenBank/DDBJ whole genome shotgun (WGS) entry which is preliminary data.</text>
</comment>
<evidence type="ECO:0000313" key="3">
    <source>
        <dbReference type="Proteomes" id="UP000240653"/>
    </source>
</evidence>
<dbReference type="AlphaFoldDB" id="A0A2P7S170"/>
<keyword evidence="1" id="KW-1133">Transmembrane helix</keyword>
<proteinExistence type="predicted"/>
<evidence type="ECO:0000256" key="1">
    <source>
        <dbReference type="SAM" id="Phobius"/>
    </source>
</evidence>
<dbReference type="Proteomes" id="UP000240653">
    <property type="component" value="Unassembled WGS sequence"/>
</dbReference>
<sequence length="112" mass="12154">MPEPTRSENPNVRNVQRAFEKQISELRSEIGRINKTIEERGAEITREAIEAASARASRAARRVAAETQSISEVARENPGTTGMALGTAALLGFVVGITVGMASRAPARRYWS</sequence>
<keyword evidence="1" id="KW-0472">Membrane</keyword>